<dbReference type="EMBL" id="BNDS01000039">
    <property type="protein sequence ID" value="GHI01304.1"/>
    <property type="molecule type" value="Genomic_DNA"/>
</dbReference>
<name>A0ABQ3NBJ9_9BACI</name>
<feature type="domain" description="NERD" evidence="1">
    <location>
        <begin position="37"/>
        <end position="147"/>
    </location>
</feature>
<keyword evidence="3" id="KW-1185">Reference proteome</keyword>
<evidence type="ECO:0000313" key="3">
    <source>
        <dbReference type="Proteomes" id="UP000637074"/>
    </source>
</evidence>
<gene>
    <name evidence="2" type="ORF">AM1BK_48460</name>
</gene>
<dbReference type="InterPro" id="IPR011528">
    <property type="entry name" value="NERD"/>
</dbReference>
<organism evidence="2 3">
    <name type="scientific">Neobacillus kokaensis</name>
    <dbReference type="NCBI Taxonomy" id="2759023"/>
    <lineage>
        <taxon>Bacteria</taxon>
        <taxon>Bacillati</taxon>
        <taxon>Bacillota</taxon>
        <taxon>Bacilli</taxon>
        <taxon>Bacillales</taxon>
        <taxon>Bacillaceae</taxon>
        <taxon>Neobacillus</taxon>
    </lineage>
</organism>
<dbReference type="PROSITE" id="PS50965">
    <property type="entry name" value="NERD"/>
    <property type="match status" value="1"/>
</dbReference>
<dbReference type="RefSeq" id="WP_191276960.1">
    <property type="nucleotide sequence ID" value="NZ_BNDS01000039.1"/>
</dbReference>
<dbReference type="Proteomes" id="UP000637074">
    <property type="component" value="Unassembled WGS sequence"/>
</dbReference>
<dbReference type="Pfam" id="PF08378">
    <property type="entry name" value="NERD"/>
    <property type="match status" value="1"/>
</dbReference>
<comment type="caution">
    <text evidence="2">The sequence shown here is derived from an EMBL/GenBank/DDBJ whole genome shotgun (WGS) entry which is preliminary data.</text>
</comment>
<proteinExistence type="predicted"/>
<reference evidence="2 3" key="1">
    <citation type="journal article" date="2022" name="Int. J. Syst. Evol. Microbiol.">
        <title>Neobacillus kokaensis sp. nov., isolated from soil.</title>
        <authorList>
            <person name="Yuki K."/>
            <person name="Matsubara H."/>
            <person name="Yamaguchi S."/>
        </authorList>
    </citation>
    <scope>NUCLEOTIDE SEQUENCE [LARGE SCALE GENOMIC DNA]</scope>
    <source>
        <strain evidence="2 3">LOB 377</strain>
    </source>
</reference>
<sequence length="301" mass="35168">MIKRPLIKPSKLILLEILNTRMDMPHDYVYYYSKLKKGYEGELMFNALTEKLSCDCYILNGLRFEFNNTTFQIDSMIGKQETLYMNEVKNFEGDYFYKNGKFYSRNGAERKDPLVQLERSSSQLRQLLHHLGYNIKVEPYVVHVNPEFTLYQAPLDSPVVLPTQVKRYISNLNMNSSKLDRKHENLCDKLISLHVEEDPYAQLPPYTYAGMRKGFTCAICNSFEISVHGQHCVCGGCRHVETVESAVLRSVWELKMLFPKLKVTTNLVYDWCGGVGCRKRISRILGKYFKVVGERRWIYYV</sequence>
<evidence type="ECO:0000313" key="2">
    <source>
        <dbReference type="EMBL" id="GHI01304.1"/>
    </source>
</evidence>
<protein>
    <recommendedName>
        <fullName evidence="1">NERD domain-containing protein</fullName>
    </recommendedName>
</protein>
<accession>A0ABQ3NBJ9</accession>
<evidence type="ECO:0000259" key="1">
    <source>
        <dbReference type="PROSITE" id="PS50965"/>
    </source>
</evidence>